<dbReference type="InterPro" id="IPR036890">
    <property type="entry name" value="HATPase_C_sf"/>
</dbReference>
<evidence type="ECO:0000259" key="11">
    <source>
        <dbReference type="SMART" id="SM00387"/>
    </source>
</evidence>
<comment type="caution">
    <text evidence="12">The sequence shown here is derived from an EMBL/GenBank/DDBJ whole genome shotgun (WGS) entry which is preliminary data.</text>
</comment>
<keyword evidence="10" id="KW-0812">Transmembrane</keyword>
<evidence type="ECO:0000256" key="4">
    <source>
        <dbReference type="ARBA" id="ARBA00022679"/>
    </source>
</evidence>
<evidence type="ECO:0000256" key="7">
    <source>
        <dbReference type="ARBA" id="ARBA00022840"/>
    </source>
</evidence>
<feature type="transmembrane region" description="Helical" evidence="10">
    <location>
        <begin position="126"/>
        <end position="145"/>
    </location>
</feature>
<keyword evidence="13" id="KW-1185">Reference proteome</keyword>
<evidence type="ECO:0000256" key="1">
    <source>
        <dbReference type="ARBA" id="ARBA00000085"/>
    </source>
</evidence>
<dbReference type="GO" id="GO:0000155">
    <property type="term" value="F:phosphorelay sensor kinase activity"/>
    <property type="evidence" value="ECO:0007669"/>
    <property type="project" value="InterPro"/>
</dbReference>
<evidence type="ECO:0000313" key="13">
    <source>
        <dbReference type="Proteomes" id="UP000610846"/>
    </source>
</evidence>
<reference evidence="12" key="2">
    <citation type="submission" date="2020-09" db="EMBL/GenBank/DDBJ databases">
        <authorList>
            <person name="Yu Y."/>
        </authorList>
    </citation>
    <scope>NUCLEOTIDE SEQUENCE</scope>
    <source>
        <strain evidence="12">KCTC 49039</strain>
    </source>
</reference>
<dbReference type="GO" id="GO:0005524">
    <property type="term" value="F:ATP binding"/>
    <property type="evidence" value="ECO:0007669"/>
    <property type="project" value="UniProtKB-KW"/>
</dbReference>
<feature type="transmembrane region" description="Helical" evidence="10">
    <location>
        <begin position="62"/>
        <end position="77"/>
    </location>
</feature>
<dbReference type="InterPro" id="IPR050482">
    <property type="entry name" value="Sensor_HK_TwoCompSys"/>
</dbReference>
<dbReference type="Pfam" id="PF02518">
    <property type="entry name" value="HATPase_c"/>
    <property type="match status" value="1"/>
</dbReference>
<evidence type="ECO:0000256" key="6">
    <source>
        <dbReference type="ARBA" id="ARBA00022777"/>
    </source>
</evidence>
<keyword evidence="7" id="KW-0067">ATP-binding</keyword>
<dbReference type="Proteomes" id="UP000610846">
    <property type="component" value="Unassembled WGS sequence"/>
</dbReference>
<dbReference type="InterPro" id="IPR003594">
    <property type="entry name" value="HATPase_dom"/>
</dbReference>
<dbReference type="InterPro" id="IPR011712">
    <property type="entry name" value="Sig_transdc_His_kin_sub3_dim/P"/>
</dbReference>
<dbReference type="GO" id="GO:0016020">
    <property type="term" value="C:membrane"/>
    <property type="evidence" value="ECO:0007669"/>
    <property type="project" value="InterPro"/>
</dbReference>
<evidence type="ECO:0000256" key="3">
    <source>
        <dbReference type="ARBA" id="ARBA00022553"/>
    </source>
</evidence>
<proteinExistence type="predicted"/>
<evidence type="ECO:0000256" key="8">
    <source>
        <dbReference type="ARBA" id="ARBA00023012"/>
    </source>
</evidence>
<evidence type="ECO:0000256" key="2">
    <source>
        <dbReference type="ARBA" id="ARBA00012438"/>
    </source>
</evidence>
<keyword evidence="3" id="KW-0597">Phosphoprotein</keyword>
<dbReference type="AlphaFoldDB" id="A0A927PFJ4"/>
<dbReference type="EMBL" id="JACYHB010000014">
    <property type="protein sequence ID" value="MBD8080313.1"/>
    <property type="molecule type" value="Genomic_DNA"/>
</dbReference>
<name>A0A927PFJ4_9MICO</name>
<keyword evidence="5" id="KW-0547">Nucleotide-binding</keyword>
<organism evidence="12 13">
    <name type="scientific">Cellulosimicrobium arenosum</name>
    <dbReference type="NCBI Taxonomy" id="2708133"/>
    <lineage>
        <taxon>Bacteria</taxon>
        <taxon>Bacillati</taxon>
        <taxon>Actinomycetota</taxon>
        <taxon>Actinomycetes</taxon>
        <taxon>Micrococcales</taxon>
        <taxon>Promicromonosporaceae</taxon>
        <taxon>Cellulosimicrobium</taxon>
    </lineage>
</organism>
<keyword evidence="10" id="KW-1133">Transmembrane helix</keyword>
<keyword evidence="8" id="KW-0902">Two-component regulatory system</keyword>
<protein>
    <recommendedName>
        <fullName evidence="2">histidine kinase</fullName>
        <ecNumber evidence="2">2.7.13.3</ecNumber>
    </recommendedName>
</protein>
<comment type="catalytic activity">
    <reaction evidence="1">
        <text>ATP + protein L-histidine = ADP + protein N-phospho-L-histidine.</text>
        <dbReference type="EC" id="2.7.13.3"/>
    </reaction>
</comment>
<dbReference type="PANTHER" id="PTHR24421">
    <property type="entry name" value="NITRATE/NITRITE SENSOR PROTEIN NARX-RELATED"/>
    <property type="match status" value="1"/>
</dbReference>
<reference evidence="12" key="1">
    <citation type="journal article" date="2018" name="Curr. Microbiol.">
        <title>Cellulosimicrobium arenosum sp. nov., Isolated from Marine Sediment Sand.</title>
        <authorList>
            <person name="Oh M."/>
            <person name="Kim J.H."/>
            <person name="Yoon J.H."/>
            <person name="Schumann P."/>
            <person name="Kim W."/>
        </authorList>
    </citation>
    <scope>NUCLEOTIDE SEQUENCE</scope>
    <source>
        <strain evidence="12">KCTC 49039</strain>
    </source>
</reference>
<dbReference type="Gene3D" id="3.30.565.10">
    <property type="entry name" value="Histidine kinase-like ATPase, C-terminal domain"/>
    <property type="match status" value="1"/>
</dbReference>
<feature type="transmembrane region" description="Helical" evidence="10">
    <location>
        <begin position="26"/>
        <end position="50"/>
    </location>
</feature>
<evidence type="ECO:0000256" key="5">
    <source>
        <dbReference type="ARBA" id="ARBA00022741"/>
    </source>
</evidence>
<feature type="transmembrane region" description="Helical" evidence="10">
    <location>
        <begin position="84"/>
        <end position="110"/>
    </location>
</feature>
<dbReference type="CDD" id="cd16917">
    <property type="entry name" value="HATPase_UhpB-NarQ-NarX-like"/>
    <property type="match status" value="1"/>
</dbReference>
<dbReference type="RefSeq" id="WP_191829898.1">
    <property type="nucleotide sequence ID" value="NZ_JACYHB010000014.1"/>
</dbReference>
<dbReference type="SUPFAM" id="SSF55874">
    <property type="entry name" value="ATPase domain of HSP90 chaperone/DNA topoisomerase II/histidine kinase"/>
    <property type="match status" value="1"/>
</dbReference>
<dbReference type="SMART" id="SM00387">
    <property type="entry name" value="HATPase_c"/>
    <property type="match status" value="1"/>
</dbReference>
<feature type="domain" description="Histidine kinase/HSP90-like ATPase" evidence="11">
    <location>
        <begin position="335"/>
        <end position="435"/>
    </location>
</feature>
<sequence>MSPARWWSRDGALRQVLRLEDRRNDVVTAVMTFLLGALLIEVGLVDLVVVDGAPGVVAPEPWWRYALLAVGCALILVKRRHPMLALAGGVVVVLVDLWWGGSLAITLVLWDLLYAAATWGSPRARAWLWGVTVVVSVLGAVAAGEAARDVRIFVYTGLQLGAVLLLPLWWATNVRQKSELADLERDRADLAARDAASADRAAQLERRRGSDLERIAALDRDEAIRAERASMARDLHDVIASHLSAIAIHSGAALQLPPDAGRDRAALEQVRASAVTSLEEMRSMILLLRSEQRGSEPVVAPGRLAELGTLVDTARATGTGVTVVQGPGVADLPAATDQALYRIAQEALTNALKHAPGAPVAVRLDRAGPDVVLTVHDDGAPGPASLGDPALSAGTGLLTMRERAEGLGGSLEAGPGDRSAGGGGWTVRATVPATISAPTVPTARGAAR</sequence>
<dbReference type="Pfam" id="PF07730">
    <property type="entry name" value="HisKA_3"/>
    <property type="match status" value="1"/>
</dbReference>
<accession>A0A927PFJ4</accession>
<keyword evidence="10" id="KW-0472">Membrane</keyword>
<feature type="transmembrane region" description="Helical" evidence="10">
    <location>
        <begin position="152"/>
        <end position="170"/>
    </location>
</feature>
<dbReference type="Gene3D" id="1.20.5.1930">
    <property type="match status" value="1"/>
</dbReference>
<keyword evidence="6 12" id="KW-0418">Kinase</keyword>
<dbReference type="EC" id="2.7.13.3" evidence="2"/>
<evidence type="ECO:0000256" key="9">
    <source>
        <dbReference type="SAM" id="MobiDB-lite"/>
    </source>
</evidence>
<keyword evidence="4" id="KW-0808">Transferase</keyword>
<gene>
    <name evidence="12" type="ORF">IF651_14750</name>
</gene>
<evidence type="ECO:0000256" key="10">
    <source>
        <dbReference type="SAM" id="Phobius"/>
    </source>
</evidence>
<dbReference type="GO" id="GO:0046983">
    <property type="term" value="F:protein dimerization activity"/>
    <property type="evidence" value="ECO:0007669"/>
    <property type="project" value="InterPro"/>
</dbReference>
<dbReference type="PANTHER" id="PTHR24421:SF10">
    <property type="entry name" value="NITRATE_NITRITE SENSOR PROTEIN NARQ"/>
    <property type="match status" value="1"/>
</dbReference>
<feature type="region of interest" description="Disordered" evidence="9">
    <location>
        <begin position="407"/>
        <end position="426"/>
    </location>
</feature>
<evidence type="ECO:0000313" key="12">
    <source>
        <dbReference type="EMBL" id="MBD8080313.1"/>
    </source>
</evidence>